<dbReference type="Proteomes" id="UP001501337">
    <property type="component" value="Unassembled WGS sequence"/>
</dbReference>
<dbReference type="InterPro" id="IPR025996">
    <property type="entry name" value="MT1864/Rv1816-like_C"/>
</dbReference>
<proteinExistence type="predicted"/>
<feature type="domain" description="HTH tetR-type" evidence="5">
    <location>
        <begin position="14"/>
        <end position="74"/>
    </location>
</feature>
<evidence type="ECO:0000259" key="5">
    <source>
        <dbReference type="PROSITE" id="PS50977"/>
    </source>
</evidence>
<evidence type="ECO:0000256" key="4">
    <source>
        <dbReference type="PROSITE-ProRule" id="PRU00335"/>
    </source>
</evidence>
<evidence type="ECO:0000256" key="2">
    <source>
        <dbReference type="ARBA" id="ARBA00023125"/>
    </source>
</evidence>
<evidence type="ECO:0000256" key="1">
    <source>
        <dbReference type="ARBA" id="ARBA00023015"/>
    </source>
</evidence>
<dbReference type="PANTHER" id="PTHR30055:SF234">
    <property type="entry name" value="HTH-TYPE TRANSCRIPTIONAL REGULATOR BETI"/>
    <property type="match status" value="1"/>
</dbReference>
<gene>
    <name evidence="6" type="ORF">GCM10022278_15010</name>
</gene>
<dbReference type="InterPro" id="IPR050109">
    <property type="entry name" value="HTH-type_TetR-like_transc_reg"/>
</dbReference>
<dbReference type="InterPro" id="IPR036271">
    <property type="entry name" value="Tet_transcr_reg_TetR-rel_C_sf"/>
</dbReference>
<dbReference type="EMBL" id="BAABBO010000007">
    <property type="protein sequence ID" value="GAA3957481.1"/>
    <property type="molecule type" value="Genomic_DNA"/>
</dbReference>
<keyword evidence="3" id="KW-0804">Transcription</keyword>
<dbReference type="PANTHER" id="PTHR30055">
    <property type="entry name" value="HTH-TYPE TRANSCRIPTIONAL REGULATOR RUTR"/>
    <property type="match status" value="1"/>
</dbReference>
<evidence type="ECO:0000313" key="7">
    <source>
        <dbReference type="Proteomes" id="UP001501337"/>
    </source>
</evidence>
<dbReference type="Pfam" id="PF13305">
    <property type="entry name" value="TetR_C_33"/>
    <property type="match status" value="1"/>
</dbReference>
<protein>
    <recommendedName>
        <fullName evidence="5">HTH tetR-type domain-containing protein</fullName>
    </recommendedName>
</protein>
<dbReference type="PROSITE" id="PS50977">
    <property type="entry name" value="HTH_TETR_2"/>
    <property type="match status" value="1"/>
</dbReference>
<keyword evidence="2 4" id="KW-0238">DNA-binding</keyword>
<reference evidence="7" key="1">
    <citation type="journal article" date="2019" name="Int. J. Syst. Evol. Microbiol.">
        <title>The Global Catalogue of Microorganisms (GCM) 10K type strain sequencing project: providing services to taxonomists for standard genome sequencing and annotation.</title>
        <authorList>
            <consortium name="The Broad Institute Genomics Platform"/>
            <consortium name="The Broad Institute Genome Sequencing Center for Infectious Disease"/>
            <person name="Wu L."/>
            <person name="Ma J."/>
        </authorList>
    </citation>
    <scope>NUCLEOTIDE SEQUENCE [LARGE SCALE GENOMIC DNA]</scope>
    <source>
        <strain evidence="7">JCM 17555</strain>
    </source>
</reference>
<dbReference type="RefSeq" id="WP_344804898.1">
    <property type="nucleotide sequence ID" value="NZ_BAABBO010000007.1"/>
</dbReference>
<keyword evidence="1" id="KW-0805">Transcription regulation</keyword>
<name>A0ABP7P161_9GAMM</name>
<comment type="caution">
    <text evidence="6">The sequence shown here is derived from an EMBL/GenBank/DDBJ whole genome shotgun (WGS) entry which is preliminary data.</text>
</comment>
<feature type="DNA-binding region" description="H-T-H motif" evidence="4">
    <location>
        <begin position="37"/>
        <end position="56"/>
    </location>
</feature>
<keyword evidence="7" id="KW-1185">Reference proteome</keyword>
<dbReference type="Gene3D" id="1.10.357.10">
    <property type="entry name" value="Tetracycline Repressor, domain 2"/>
    <property type="match status" value="1"/>
</dbReference>
<dbReference type="Pfam" id="PF00440">
    <property type="entry name" value="TetR_N"/>
    <property type="match status" value="1"/>
</dbReference>
<dbReference type="InterPro" id="IPR001647">
    <property type="entry name" value="HTH_TetR"/>
</dbReference>
<sequence length="218" mass="24292">MSRSIDENSVPERGSLAERLIIAAEKLIECQGDFEFSMRGLAAHVGASPMAAYCHFDNKINLLQAVAGRGFYRLQQATQTAVRSAGDDPLQQLENGGVAYVQFGYANPALYRLMFGPTLVAETTACFEKARHAGWSVLADTMQRCAERGYIEPESVERQAVYAWSMSHGLTMLMIDRSVHMFHDLGHKPCDIEQFIRCGIQQMCASIRYLKLETPDSC</sequence>
<accession>A0ABP7P161</accession>
<dbReference type="SUPFAM" id="SSF46689">
    <property type="entry name" value="Homeodomain-like"/>
    <property type="match status" value="1"/>
</dbReference>
<dbReference type="SUPFAM" id="SSF48498">
    <property type="entry name" value="Tetracyclin repressor-like, C-terminal domain"/>
    <property type="match status" value="1"/>
</dbReference>
<evidence type="ECO:0000313" key="6">
    <source>
        <dbReference type="EMBL" id="GAA3957481.1"/>
    </source>
</evidence>
<dbReference type="InterPro" id="IPR009057">
    <property type="entry name" value="Homeodomain-like_sf"/>
</dbReference>
<organism evidence="6 7">
    <name type="scientific">Allohahella marinimesophila</name>
    <dbReference type="NCBI Taxonomy" id="1054972"/>
    <lineage>
        <taxon>Bacteria</taxon>
        <taxon>Pseudomonadati</taxon>
        <taxon>Pseudomonadota</taxon>
        <taxon>Gammaproteobacteria</taxon>
        <taxon>Oceanospirillales</taxon>
        <taxon>Hahellaceae</taxon>
        <taxon>Allohahella</taxon>
    </lineage>
</organism>
<evidence type="ECO:0000256" key="3">
    <source>
        <dbReference type="ARBA" id="ARBA00023163"/>
    </source>
</evidence>